<reference evidence="3" key="1">
    <citation type="journal article" date="2023" name="PhytoFront">
        <title>Draft Genome Resources of Seven Strains of Tilletia horrida, Causal Agent of Kernel Smut of Rice.</title>
        <authorList>
            <person name="Khanal S."/>
            <person name="Antony Babu S."/>
            <person name="Zhou X.G."/>
        </authorList>
    </citation>
    <scope>NUCLEOTIDE SEQUENCE</scope>
    <source>
        <strain evidence="3">TX3</strain>
    </source>
</reference>
<evidence type="ECO:0000313" key="3">
    <source>
        <dbReference type="EMBL" id="KAK0532108.1"/>
    </source>
</evidence>
<comment type="caution">
    <text evidence="3">The sequence shown here is derived from an EMBL/GenBank/DDBJ whole genome shotgun (WGS) entry which is preliminary data.</text>
</comment>
<dbReference type="PANTHER" id="PTHR11158">
    <property type="entry name" value="MSF1/PX19 RELATED"/>
    <property type="match status" value="1"/>
</dbReference>
<dbReference type="AlphaFoldDB" id="A0AAN6GE27"/>
<dbReference type="InterPro" id="IPR037365">
    <property type="entry name" value="Slowmo/Ups"/>
</dbReference>
<proteinExistence type="predicted"/>
<dbReference type="EMBL" id="JAPDMQ010000168">
    <property type="protein sequence ID" value="KAK0532108.1"/>
    <property type="molecule type" value="Genomic_DNA"/>
</dbReference>
<evidence type="ECO:0000256" key="1">
    <source>
        <dbReference type="SAM" id="MobiDB-lite"/>
    </source>
</evidence>
<gene>
    <name evidence="3" type="ORF">OC842_003402</name>
</gene>
<keyword evidence="4" id="KW-1185">Reference proteome</keyword>
<evidence type="ECO:0000313" key="4">
    <source>
        <dbReference type="Proteomes" id="UP001176521"/>
    </source>
</evidence>
<dbReference type="PROSITE" id="PS50904">
    <property type="entry name" value="PRELI_MSF1"/>
    <property type="match status" value="1"/>
</dbReference>
<protein>
    <recommendedName>
        <fullName evidence="2">PRELI/MSF1 domain-containing protein</fullName>
    </recommendedName>
</protein>
<dbReference type="Pfam" id="PF04707">
    <property type="entry name" value="PRELI"/>
    <property type="match status" value="1"/>
</dbReference>
<name>A0AAN6GE27_9BASI</name>
<feature type="region of interest" description="Disordered" evidence="1">
    <location>
        <begin position="122"/>
        <end position="148"/>
    </location>
</feature>
<accession>A0AAN6GE27</accession>
<dbReference type="GO" id="GO:0005758">
    <property type="term" value="C:mitochondrial intermembrane space"/>
    <property type="evidence" value="ECO:0007669"/>
    <property type="project" value="InterPro"/>
</dbReference>
<dbReference type="InterPro" id="IPR006797">
    <property type="entry name" value="PRELI/MSF1_dom"/>
</dbReference>
<dbReference type="Proteomes" id="UP001176521">
    <property type="component" value="Unassembled WGS sequence"/>
</dbReference>
<evidence type="ECO:0000259" key="2">
    <source>
        <dbReference type="PROSITE" id="PS50904"/>
    </source>
</evidence>
<sequence length="200" mass="21794">MPRTFTAELSFPYAWPQTALGVLHKYPNEHAQHVVSLDVLSQDYDPISRQVRLERILGVKQGAPKWAMRALGGDNVTYVREVMVVDPVRKRVEMTSTNMSLSKYLMVKEYITYEPSTFASSSLPTSPGAAAQPAAPSPPPTSTGASSTTFRQVAGISSDSFLGASAIEDWSFSRFGDNAGRGRQGLMSVLHRLWGPAESA</sequence>
<feature type="domain" description="PRELI/MSF1" evidence="2">
    <location>
        <begin position="2"/>
        <end position="198"/>
    </location>
</feature>
<organism evidence="3 4">
    <name type="scientific">Tilletia horrida</name>
    <dbReference type="NCBI Taxonomy" id="155126"/>
    <lineage>
        <taxon>Eukaryota</taxon>
        <taxon>Fungi</taxon>
        <taxon>Dikarya</taxon>
        <taxon>Basidiomycota</taxon>
        <taxon>Ustilaginomycotina</taxon>
        <taxon>Exobasidiomycetes</taxon>
        <taxon>Tilletiales</taxon>
        <taxon>Tilletiaceae</taxon>
        <taxon>Tilletia</taxon>
    </lineage>
</organism>
<feature type="compositionally biased region" description="Low complexity" evidence="1">
    <location>
        <begin position="124"/>
        <end position="134"/>
    </location>
</feature>